<evidence type="ECO:0000256" key="2">
    <source>
        <dbReference type="SAM" id="Phobius"/>
    </source>
</evidence>
<protein>
    <submittedName>
        <fullName evidence="3">Uncharacterized protein</fullName>
    </submittedName>
</protein>
<evidence type="ECO:0000313" key="4">
    <source>
        <dbReference type="Proteomes" id="UP000427281"/>
    </source>
</evidence>
<sequence>MTVEKQTKEKKKTKEQEDDSPSPYWLLLAAILVIAVLIIFWYSVTKLICKPEQQGQFGDMFGAANTLFSGLAFAGIIYTIWLQRTELKLQRHELQETKEELKLSRMAHVKTSEIMDAQLDILKNTSKLENARYRKEVLPFFVLRYSDNNNRKEQEGYLKLRIELKNVGQKINEIFLVQLRDDLPPGNPDQELKHIGEQTDFTMTALCPANEEDSVEYFDMSFSTMDGILWKTKLTFFVVNHEVRSFIFGNPTEVAERKKIPKKTAE</sequence>
<proteinExistence type="predicted"/>
<dbReference type="EMBL" id="CP043930">
    <property type="protein sequence ID" value="QGQ23973.1"/>
    <property type="molecule type" value="Genomic_DNA"/>
</dbReference>
<reference evidence="3 4" key="1">
    <citation type="submission" date="2019-09" db="EMBL/GenBank/DDBJ databases">
        <title>Gimesia benthica sp. nov., a novel bacterium isolated from deep-sea water of the Northwest Indian Ocean.</title>
        <authorList>
            <person name="Dai X."/>
        </authorList>
    </citation>
    <scope>NUCLEOTIDE SEQUENCE [LARGE SCALE GENOMIC DNA]</scope>
    <source>
        <strain evidence="3 4">E7</strain>
    </source>
</reference>
<keyword evidence="4" id="KW-1185">Reference proteome</keyword>
<feature type="region of interest" description="Disordered" evidence="1">
    <location>
        <begin position="1"/>
        <end position="20"/>
    </location>
</feature>
<dbReference type="RefSeq" id="WP_155364869.1">
    <property type="nucleotide sequence ID" value="NZ_CP043930.1"/>
</dbReference>
<evidence type="ECO:0000256" key="1">
    <source>
        <dbReference type="SAM" id="MobiDB-lite"/>
    </source>
</evidence>
<dbReference type="Proteomes" id="UP000427281">
    <property type="component" value="Chromosome"/>
</dbReference>
<accession>A0A6I6AC71</accession>
<dbReference type="KEGG" id="gim:F1728_15350"/>
<name>A0A6I6AC71_9PLAN</name>
<keyword evidence="2" id="KW-1133">Transmembrane helix</keyword>
<dbReference type="AlphaFoldDB" id="A0A6I6AC71"/>
<gene>
    <name evidence="3" type="ORF">F1728_15350</name>
</gene>
<keyword evidence="2" id="KW-0812">Transmembrane</keyword>
<organism evidence="3 4">
    <name type="scientific">Gimesia benthica</name>
    <dbReference type="NCBI Taxonomy" id="2608982"/>
    <lineage>
        <taxon>Bacteria</taxon>
        <taxon>Pseudomonadati</taxon>
        <taxon>Planctomycetota</taxon>
        <taxon>Planctomycetia</taxon>
        <taxon>Planctomycetales</taxon>
        <taxon>Planctomycetaceae</taxon>
        <taxon>Gimesia</taxon>
    </lineage>
</organism>
<evidence type="ECO:0000313" key="3">
    <source>
        <dbReference type="EMBL" id="QGQ23973.1"/>
    </source>
</evidence>
<keyword evidence="2" id="KW-0472">Membrane</keyword>
<feature type="transmembrane region" description="Helical" evidence="2">
    <location>
        <begin position="21"/>
        <end position="42"/>
    </location>
</feature>
<feature type="transmembrane region" description="Helical" evidence="2">
    <location>
        <begin position="62"/>
        <end position="82"/>
    </location>
</feature>